<dbReference type="Proteomes" id="UP000220133">
    <property type="component" value="Chromosome"/>
</dbReference>
<organism evidence="3 4">
    <name type="scientific">Chitinophaga caeni</name>
    <dbReference type="NCBI Taxonomy" id="2029983"/>
    <lineage>
        <taxon>Bacteria</taxon>
        <taxon>Pseudomonadati</taxon>
        <taxon>Bacteroidota</taxon>
        <taxon>Chitinophagia</taxon>
        <taxon>Chitinophagales</taxon>
        <taxon>Chitinophagaceae</taxon>
        <taxon>Chitinophaga</taxon>
    </lineage>
</organism>
<evidence type="ECO:0000256" key="2">
    <source>
        <dbReference type="SAM" id="MobiDB-lite"/>
    </source>
</evidence>
<gene>
    <name evidence="3" type="ORF">COR50_14880</name>
</gene>
<keyword evidence="4" id="KW-1185">Reference proteome</keyword>
<dbReference type="Pfam" id="PF06897">
    <property type="entry name" value="DUF1269"/>
    <property type="match status" value="1"/>
</dbReference>
<feature type="region of interest" description="Disordered" evidence="2">
    <location>
        <begin position="231"/>
        <end position="252"/>
    </location>
</feature>
<accession>A0A291QWM8</accession>
<dbReference type="InterPro" id="IPR009200">
    <property type="entry name" value="DUF1269_membrane"/>
</dbReference>
<sequence length="252" mass="28541">MENVIVASYAKKESAHDAWQHLKDLQEIHDIIIYRKVLLKVLDGQEIKVLTDTDDPEEGWRTITGTAIGGLVGLLGGPIGVVIGATFGMLVGAYGEVQAFDISEEFVSELKKRANPGSYIIILDADEEEPVFLDSYLEKGAQNVVRMPVDKVYDEYIAKSEEEERNLVEQAEKEFKQALRRDDSEVDDQNRVSLKTQASPELQEKMEYLEGLRKDTRYKLSQVENKIAKTPGNALEKWHRQKERFLPGSNSK</sequence>
<evidence type="ECO:0000313" key="4">
    <source>
        <dbReference type="Proteomes" id="UP000220133"/>
    </source>
</evidence>
<dbReference type="OrthoDB" id="659808at2"/>
<dbReference type="AlphaFoldDB" id="A0A291QWM8"/>
<evidence type="ECO:0008006" key="5">
    <source>
        <dbReference type="Google" id="ProtNLM"/>
    </source>
</evidence>
<evidence type="ECO:0000256" key="1">
    <source>
        <dbReference type="SAM" id="Coils"/>
    </source>
</evidence>
<dbReference type="EMBL" id="CP023777">
    <property type="protein sequence ID" value="ATL48345.1"/>
    <property type="molecule type" value="Genomic_DNA"/>
</dbReference>
<dbReference type="KEGG" id="cbae:COR50_14880"/>
<keyword evidence="1" id="KW-0175">Coiled coil</keyword>
<protein>
    <recommendedName>
        <fullName evidence="5">DUF1269 domain-containing protein</fullName>
    </recommendedName>
</protein>
<reference evidence="3 4" key="1">
    <citation type="submission" date="2017-10" db="EMBL/GenBank/DDBJ databases">
        <title>Paenichitinophaga pekingensis gen. nov., sp. nov., isolated from activated sludge.</title>
        <authorList>
            <person name="Jin D."/>
            <person name="Kong X."/>
            <person name="Deng Y."/>
            <person name="Bai Z."/>
        </authorList>
    </citation>
    <scope>NUCLEOTIDE SEQUENCE [LARGE SCALE GENOMIC DNA]</scope>
    <source>
        <strain evidence="3 4">13</strain>
    </source>
</reference>
<evidence type="ECO:0000313" key="3">
    <source>
        <dbReference type="EMBL" id="ATL48345.1"/>
    </source>
</evidence>
<dbReference type="RefSeq" id="WP_098194719.1">
    <property type="nucleotide sequence ID" value="NZ_CP023777.1"/>
</dbReference>
<proteinExistence type="predicted"/>
<feature type="coiled-coil region" evidence="1">
    <location>
        <begin position="153"/>
        <end position="181"/>
    </location>
</feature>
<name>A0A291QWM8_9BACT</name>